<dbReference type="InterPro" id="IPR027806">
    <property type="entry name" value="HARBI1_dom"/>
</dbReference>
<accession>A0A336MLK3</accession>
<dbReference type="GO" id="GO:0046872">
    <property type="term" value="F:metal ion binding"/>
    <property type="evidence" value="ECO:0007669"/>
    <property type="project" value="UniProtKB-KW"/>
</dbReference>
<dbReference type="PANTHER" id="PTHR22930:SF85">
    <property type="entry name" value="GH03217P-RELATED"/>
    <property type="match status" value="1"/>
</dbReference>
<proteinExistence type="inferred from homology"/>
<organism evidence="9">
    <name type="scientific">Culicoides sonorensis</name>
    <name type="common">Biting midge</name>
    <dbReference type="NCBI Taxonomy" id="179676"/>
    <lineage>
        <taxon>Eukaryota</taxon>
        <taxon>Metazoa</taxon>
        <taxon>Ecdysozoa</taxon>
        <taxon>Arthropoda</taxon>
        <taxon>Hexapoda</taxon>
        <taxon>Insecta</taxon>
        <taxon>Pterygota</taxon>
        <taxon>Neoptera</taxon>
        <taxon>Endopterygota</taxon>
        <taxon>Diptera</taxon>
        <taxon>Nematocera</taxon>
        <taxon>Chironomoidea</taxon>
        <taxon>Ceratopogonidae</taxon>
        <taxon>Ceratopogoninae</taxon>
        <taxon>Culicoides</taxon>
        <taxon>Monoculicoides</taxon>
    </lineage>
</organism>
<dbReference type="PANTHER" id="PTHR22930">
    <property type="match status" value="1"/>
</dbReference>
<evidence type="ECO:0000256" key="1">
    <source>
        <dbReference type="ARBA" id="ARBA00001968"/>
    </source>
</evidence>
<protein>
    <submittedName>
        <fullName evidence="9">CSON003515 protein</fullName>
    </submittedName>
</protein>
<dbReference type="EMBL" id="UFQT01001650">
    <property type="protein sequence ID" value="SSX31294.1"/>
    <property type="molecule type" value="Genomic_DNA"/>
</dbReference>
<dbReference type="AlphaFoldDB" id="A0A336MLK3"/>
<sequence>MNQSKKRKLLITSEALESDDDDISCESDLEDFNSLFLKNDTSMFMLSQECQINIQALSKKGQRTIWVKPRYGCYFEKDLQENDEDFFKQNLRVNRATFQYLCTRMTEMKTYDTRFRKAIPIEKKIAIALYTLGSSAEYRTISNLFGVGISSVLRIVMQFCSTLLNVFKEEFMDVYLSDEKFDENIQGFESMGMPQCYGAIDGCHIKVTPPAEDATDFYNFKGWYSTVLLALVDFRCRFIYTNVGAPGRSNDSQLYESSNLKKYVIKNFKKRSIVIDDVEIPVFLIGDSAFKLDEHMMKPFPFGLERSEAERTFNKVLSRNRRLAENAFGHLKARFRRVGKGLETTLDHASLIIRACCLLHNILNERNDTINQNWIDEFQRGNTLPQPEPLHATFDRINSGHAIRDALANFLHNREINSLIEDN</sequence>
<dbReference type="VEuPathDB" id="VectorBase:CSON003515"/>
<keyword evidence="7" id="KW-0539">Nucleus</keyword>
<dbReference type="InterPro" id="IPR045249">
    <property type="entry name" value="HARBI1-like"/>
</dbReference>
<dbReference type="GO" id="GO:0016787">
    <property type="term" value="F:hydrolase activity"/>
    <property type="evidence" value="ECO:0007669"/>
    <property type="project" value="UniProtKB-KW"/>
</dbReference>
<dbReference type="OMA" id="GAWWEEC"/>
<evidence type="ECO:0000256" key="6">
    <source>
        <dbReference type="ARBA" id="ARBA00022801"/>
    </source>
</evidence>
<gene>
    <name evidence="9" type="primary">CSON003515</name>
</gene>
<name>A0A336MLK3_CULSO</name>
<keyword evidence="6" id="KW-0378">Hydrolase</keyword>
<dbReference type="Pfam" id="PF13359">
    <property type="entry name" value="DDE_Tnp_4"/>
    <property type="match status" value="1"/>
</dbReference>
<evidence type="ECO:0000256" key="7">
    <source>
        <dbReference type="ARBA" id="ARBA00023242"/>
    </source>
</evidence>
<keyword evidence="5" id="KW-0479">Metal-binding</keyword>
<evidence type="ECO:0000256" key="4">
    <source>
        <dbReference type="ARBA" id="ARBA00022722"/>
    </source>
</evidence>
<feature type="domain" description="DDE Tnp4" evidence="8">
    <location>
        <begin position="200"/>
        <end position="361"/>
    </location>
</feature>
<comment type="subcellular location">
    <subcellularLocation>
        <location evidence="2">Nucleus</location>
    </subcellularLocation>
</comment>
<evidence type="ECO:0000256" key="5">
    <source>
        <dbReference type="ARBA" id="ARBA00022723"/>
    </source>
</evidence>
<dbReference type="GO" id="GO:0004518">
    <property type="term" value="F:nuclease activity"/>
    <property type="evidence" value="ECO:0007669"/>
    <property type="project" value="UniProtKB-KW"/>
</dbReference>
<evidence type="ECO:0000313" key="9">
    <source>
        <dbReference type="EMBL" id="SSX31294.1"/>
    </source>
</evidence>
<dbReference type="GO" id="GO:0005634">
    <property type="term" value="C:nucleus"/>
    <property type="evidence" value="ECO:0007669"/>
    <property type="project" value="UniProtKB-SubCell"/>
</dbReference>
<comment type="cofactor">
    <cofactor evidence="1">
        <name>a divalent metal cation</name>
        <dbReference type="ChEBI" id="CHEBI:60240"/>
    </cofactor>
</comment>
<comment type="similarity">
    <text evidence="3">Belongs to the HARBI1 family.</text>
</comment>
<reference evidence="9" key="1">
    <citation type="submission" date="2018-07" db="EMBL/GenBank/DDBJ databases">
        <authorList>
            <person name="Quirk P.G."/>
            <person name="Krulwich T.A."/>
        </authorList>
    </citation>
    <scope>NUCLEOTIDE SEQUENCE</scope>
</reference>
<evidence type="ECO:0000259" key="8">
    <source>
        <dbReference type="Pfam" id="PF13359"/>
    </source>
</evidence>
<evidence type="ECO:0000256" key="3">
    <source>
        <dbReference type="ARBA" id="ARBA00006958"/>
    </source>
</evidence>
<keyword evidence="4" id="KW-0540">Nuclease</keyword>
<evidence type="ECO:0000256" key="2">
    <source>
        <dbReference type="ARBA" id="ARBA00004123"/>
    </source>
</evidence>